<dbReference type="RefSeq" id="WP_153737675.1">
    <property type="nucleotide sequence ID" value="NZ_WJNG01000013.1"/>
</dbReference>
<comment type="caution">
    <text evidence="2">The sequence shown here is derived from an EMBL/GenBank/DDBJ whole genome shotgun (WGS) entry which is preliminary data.</text>
</comment>
<evidence type="ECO:0000256" key="1">
    <source>
        <dbReference type="SAM" id="MobiDB-lite"/>
    </source>
</evidence>
<evidence type="ECO:0000313" key="2">
    <source>
        <dbReference type="EMBL" id="MRH44071.1"/>
    </source>
</evidence>
<reference evidence="2" key="1">
    <citation type="submission" date="2019-11" db="EMBL/GenBank/DDBJ databases">
        <authorList>
            <person name="Li J."/>
        </authorList>
    </citation>
    <scope>NUCLEOTIDE SEQUENCE</scope>
    <source>
        <strain evidence="2">B6B</strain>
    </source>
</reference>
<dbReference type="PANTHER" id="PTHR24637:SF422">
    <property type="entry name" value="COLLAGEN IV NC1 DOMAIN-CONTAINING PROTEIN"/>
    <property type="match status" value="1"/>
</dbReference>
<keyword evidence="3" id="KW-1185">Reference proteome</keyword>
<organism evidence="2 3">
    <name type="scientific">Aquibacillus halophilus</name>
    <dbReference type="NCBI Taxonomy" id="930132"/>
    <lineage>
        <taxon>Bacteria</taxon>
        <taxon>Bacillati</taxon>
        <taxon>Bacillota</taxon>
        <taxon>Bacilli</taxon>
        <taxon>Bacillales</taxon>
        <taxon>Bacillaceae</taxon>
        <taxon>Aquibacillus</taxon>
    </lineage>
</organism>
<accession>A0A6A8DJX3</accession>
<evidence type="ECO:0000313" key="3">
    <source>
        <dbReference type="Proteomes" id="UP000799092"/>
    </source>
</evidence>
<dbReference type="PANTHER" id="PTHR24637">
    <property type="entry name" value="COLLAGEN"/>
    <property type="match status" value="1"/>
</dbReference>
<feature type="region of interest" description="Disordered" evidence="1">
    <location>
        <begin position="36"/>
        <end position="148"/>
    </location>
</feature>
<dbReference type="OrthoDB" id="2860440at2"/>
<proteinExistence type="predicted"/>
<dbReference type="Proteomes" id="UP000799092">
    <property type="component" value="Unassembled WGS sequence"/>
</dbReference>
<feature type="compositionally biased region" description="Pro residues" evidence="1">
    <location>
        <begin position="135"/>
        <end position="147"/>
    </location>
</feature>
<dbReference type="EMBL" id="WJNG01000013">
    <property type="protein sequence ID" value="MRH44071.1"/>
    <property type="molecule type" value="Genomic_DNA"/>
</dbReference>
<dbReference type="AlphaFoldDB" id="A0A6A8DJX3"/>
<protein>
    <recommendedName>
        <fullName evidence="4">Collagen-like protein</fullName>
    </recommendedName>
</protein>
<gene>
    <name evidence="2" type="ORF">GH741_15615</name>
</gene>
<evidence type="ECO:0008006" key="4">
    <source>
        <dbReference type="Google" id="ProtNLM"/>
    </source>
</evidence>
<sequence>MNYIVYKKAKHGVKKMCQLCGGNKCNCIGPPGKRGIRGPKGDTGEQGPAGPQGPRGPKGKTGEQGPAGPQGPRGPKGKTGEQGSVGPQGPRGPKGNTGEQGPVGPQGPRGPKGDTGEQGPTGPQGPRGPKGEQGPPGPPGPPAPPKPLCCHFILEHSTQLVPSAIAGSTQVNKSLSTNIVKVCDEVVVVCGVLKKEIHYLTLDATNQVQNRTIHDEKPFTCLIQREDIKAIDSFEISCSEIICEASAQEANFATKNSTEQSVAFRYVEKDVIKVCVKKVD</sequence>
<name>A0A6A8DJX3_9BACI</name>